<dbReference type="GO" id="GO:0006950">
    <property type="term" value="P:response to stress"/>
    <property type="evidence" value="ECO:0007669"/>
    <property type="project" value="UniProtKB-ARBA"/>
</dbReference>
<dbReference type="InterPro" id="IPR051992">
    <property type="entry name" value="OxStress_Response_Reg"/>
</dbReference>
<name>A0A9R0JLT2_SPIOL</name>
<reference evidence="4" key="1">
    <citation type="journal article" date="2021" name="Nat. Commun.">
        <title>Genomic analyses provide insights into spinach domestication and the genetic basis of agronomic traits.</title>
        <authorList>
            <person name="Cai X."/>
            <person name="Sun X."/>
            <person name="Xu C."/>
            <person name="Sun H."/>
            <person name="Wang X."/>
            <person name="Ge C."/>
            <person name="Zhang Z."/>
            <person name="Wang Q."/>
            <person name="Fei Z."/>
            <person name="Jiao C."/>
            <person name="Wang Q."/>
        </authorList>
    </citation>
    <scope>NUCLEOTIDE SEQUENCE [LARGE SCALE GENOMIC DNA]</scope>
    <source>
        <strain evidence="4">cv. Varoflay</strain>
    </source>
</reference>
<dbReference type="GO" id="GO:0005634">
    <property type="term" value="C:nucleus"/>
    <property type="evidence" value="ECO:0007669"/>
    <property type="project" value="UniProtKB-SubCell"/>
</dbReference>
<evidence type="ECO:0000256" key="2">
    <source>
        <dbReference type="ARBA" id="ARBA00023242"/>
    </source>
</evidence>
<dbReference type="PANTHER" id="PTHR33172:SF91">
    <property type="entry name" value="PROTEIN OXIDATIVE STRESS 3 LIKE 5"/>
    <property type="match status" value="1"/>
</dbReference>
<accession>A0A9R0JLT2</accession>
<dbReference type="AlphaFoldDB" id="A0A9R0JLT2"/>
<organism evidence="4 5">
    <name type="scientific">Spinacia oleracea</name>
    <name type="common">Spinach</name>
    <dbReference type="NCBI Taxonomy" id="3562"/>
    <lineage>
        <taxon>Eukaryota</taxon>
        <taxon>Viridiplantae</taxon>
        <taxon>Streptophyta</taxon>
        <taxon>Embryophyta</taxon>
        <taxon>Tracheophyta</taxon>
        <taxon>Spermatophyta</taxon>
        <taxon>Magnoliopsida</taxon>
        <taxon>eudicotyledons</taxon>
        <taxon>Gunneridae</taxon>
        <taxon>Pentapetalae</taxon>
        <taxon>Caryophyllales</taxon>
        <taxon>Chenopodiaceae</taxon>
        <taxon>Chenopodioideae</taxon>
        <taxon>Anserineae</taxon>
        <taxon>Spinacia</taxon>
    </lineage>
</organism>
<feature type="compositionally biased region" description="Polar residues" evidence="3">
    <location>
        <begin position="33"/>
        <end position="44"/>
    </location>
</feature>
<dbReference type="GeneID" id="110779212"/>
<comment type="subcellular location">
    <subcellularLocation>
        <location evidence="1">Nucleus</location>
    </subcellularLocation>
</comment>
<dbReference type="PANTHER" id="PTHR33172">
    <property type="entry name" value="OS08G0516900 PROTEIN"/>
    <property type="match status" value="1"/>
</dbReference>
<reference evidence="5" key="2">
    <citation type="submission" date="2025-08" db="UniProtKB">
        <authorList>
            <consortium name="RefSeq"/>
        </authorList>
    </citation>
    <scope>IDENTIFICATION</scope>
    <source>
        <tissue evidence="5">Leaf</tissue>
    </source>
</reference>
<dbReference type="KEGG" id="soe:110779212"/>
<evidence type="ECO:0000256" key="3">
    <source>
        <dbReference type="SAM" id="MobiDB-lite"/>
    </source>
</evidence>
<keyword evidence="4" id="KW-1185">Reference proteome</keyword>
<dbReference type="RefSeq" id="XP_021839441.1">
    <property type="nucleotide sequence ID" value="XM_021983749.2"/>
</dbReference>
<evidence type="ECO:0000313" key="5">
    <source>
        <dbReference type="RefSeq" id="XP_021839441.1"/>
    </source>
</evidence>
<evidence type="ECO:0000256" key="1">
    <source>
        <dbReference type="ARBA" id="ARBA00004123"/>
    </source>
</evidence>
<gene>
    <name evidence="5" type="primary">LOC110779212</name>
</gene>
<feature type="compositionally biased region" description="Acidic residues" evidence="3">
    <location>
        <begin position="161"/>
        <end position="183"/>
    </location>
</feature>
<keyword evidence="2" id="KW-0539">Nucleus</keyword>
<feature type="region of interest" description="Disordered" evidence="3">
    <location>
        <begin position="159"/>
        <end position="187"/>
    </location>
</feature>
<feature type="region of interest" description="Disordered" evidence="3">
    <location>
        <begin position="1"/>
        <end position="67"/>
    </location>
</feature>
<dbReference type="Proteomes" id="UP000813463">
    <property type="component" value="Chromosome 1"/>
</dbReference>
<feature type="compositionally biased region" description="Acidic residues" evidence="3">
    <location>
        <begin position="46"/>
        <end position="60"/>
    </location>
</feature>
<dbReference type="OrthoDB" id="696276at2759"/>
<sequence>MSVVDLIPGNSVGRGKLEIGNGELSSEEDLTTRSDGSTESSSIGQPDDDDVTDDDDEDEVQSTLSSLASLEDSLPIKRGLSKYYGGKSKSYGNLGEVSNVNEIGKSENPFNKRRRSLMAYNLMFKSGSKQEKLMMNKKKKSGGLFYSHSNHISMPLLPLAEQDDDDNDDDNDGVVDDSSDADDYYTTTTASNVSVANVVSDVKDWHR</sequence>
<evidence type="ECO:0000313" key="4">
    <source>
        <dbReference type="Proteomes" id="UP000813463"/>
    </source>
</evidence>
<protein>
    <submittedName>
        <fullName evidence="5">Protein OXIDATIVE STRESS 3 LIKE 4</fullName>
    </submittedName>
</protein>
<proteinExistence type="predicted"/>